<evidence type="ECO:0000256" key="10">
    <source>
        <dbReference type="ARBA" id="ARBA00023242"/>
    </source>
</evidence>
<dbReference type="PROSITE" id="PS00031">
    <property type="entry name" value="NUCLEAR_REC_DBD_1"/>
    <property type="match status" value="2"/>
</dbReference>
<dbReference type="PRINTS" id="PR00047">
    <property type="entry name" value="STROIDFINGER"/>
</dbReference>
<evidence type="ECO:0000313" key="14">
    <source>
        <dbReference type="EMBL" id="KAF5890649.1"/>
    </source>
</evidence>
<dbReference type="GO" id="GO:0000978">
    <property type="term" value="F:RNA polymerase II cis-regulatory region sequence-specific DNA binding"/>
    <property type="evidence" value="ECO:0007669"/>
    <property type="project" value="TreeGrafter"/>
</dbReference>
<dbReference type="GO" id="GO:0045944">
    <property type="term" value="P:positive regulation of transcription by RNA polymerase II"/>
    <property type="evidence" value="ECO:0007669"/>
    <property type="project" value="TreeGrafter"/>
</dbReference>
<proteinExistence type="inferred from homology"/>
<dbReference type="Gene3D" id="3.30.50.10">
    <property type="entry name" value="Erythroid Transcription Factor GATA-1, subunit A"/>
    <property type="match status" value="2"/>
</dbReference>
<keyword evidence="5" id="KW-0805">Transcription regulation</keyword>
<feature type="region of interest" description="Disordered" evidence="11">
    <location>
        <begin position="58"/>
        <end position="83"/>
    </location>
</feature>
<reference evidence="14" key="1">
    <citation type="submission" date="2020-07" db="EMBL/GenBank/DDBJ databases">
        <title>Clarias magur genome sequencing, assembly and annotation.</title>
        <authorList>
            <person name="Kushwaha B."/>
            <person name="Kumar R."/>
            <person name="Das P."/>
            <person name="Joshi C.G."/>
            <person name="Kumar D."/>
            <person name="Nagpure N.S."/>
            <person name="Pandey M."/>
            <person name="Agarwal S."/>
            <person name="Srivastava S."/>
            <person name="Singh M."/>
            <person name="Sahoo L."/>
            <person name="Jayasankar P."/>
            <person name="Meher P.K."/>
            <person name="Koringa P.G."/>
            <person name="Iquebal M.A."/>
            <person name="Das S.P."/>
            <person name="Bit A."/>
            <person name="Patnaik S."/>
            <person name="Patel N."/>
            <person name="Shah T.M."/>
            <person name="Hinsu A."/>
            <person name="Jena J.K."/>
        </authorList>
    </citation>
    <scope>NUCLEOTIDE SEQUENCE</scope>
    <source>
        <strain evidence="14">CIFAMagur01</strain>
        <tissue evidence="14">Testis</tissue>
    </source>
</reference>
<feature type="region of interest" description="Disordered" evidence="11">
    <location>
        <begin position="230"/>
        <end position="254"/>
    </location>
</feature>
<evidence type="ECO:0000313" key="15">
    <source>
        <dbReference type="Proteomes" id="UP000727407"/>
    </source>
</evidence>
<keyword evidence="8" id="KW-0804">Transcription</keyword>
<feature type="compositionally biased region" description="Basic and acidic residues" evidence="11">
    <location>
        <begin position="238"/>
        <end position="247"/>
    </location>
</feature>
<dbReference type="FunFam" id="3.30.50.10:FF:000030">
    <property type="entry name" value="Nuclear Hormone Receptor family"/>
    <property type="match status" value="1"/>
</dbReference>
<evidence type="ECO:0000256" key="8">
    <source>
        <dbReference type="ARBA" id="ARBA00023163"/>
    </source>
</evidence>
<dbReference type="PROSITE" id="PS51843">
    <property type="entry name" value="NR_LBD"/>
    <property type="match status" value="1"/>
</dbReference>
<evidence type="ECO:0000256" key="3">
    <source>
        <dbReference type="ARBA" id="ARBA00022771"/>
    </source>
</evidence>
<dbReference type="InterPro" id="IPR001723">
    <property type="entry name" value="Nuclear_hrmn_rcpt"/>
</dbReference>
<evidence type="ECO:0000256" key="5">
    <source>
        <dbReference type="ARBA" id="ARBA00023015"/>
    </source>
</evidence>
<dbReference type="PRINTS" id="PR00398">
    <property type="entry name" value="STRDHORMONER"/>
</dbReference>
<feature type="compositionally biased region" description="Basic and acidic residues" evidence="11">
    <location>
        <begin position="66"/>
        <end position="75"/>
    </location>
</feature>
<keyword evidence="2" id="KW-0479">Metal-binding</keyword>
<accession>A0A8J4U477</accession>
<dbReference type="GO" id="GO:0008270">
    <property type="term" value="F:zinc ion binding"/>
    <property type="evidence" value="ECO:0007669"/>
    <property type="project" value="UniProtKB-KW"/>
</dbReference>
<keyword evidence="15" id="KW-1185">Reference proteome</keyword>
<feature type="domain" description="Nuclear receptor" evidence="12">
    <location>
        <begin position="283"/>
        <end position="357"/>
    </location>
</feature>
<comment type="similarity">
    <text evidence="1">Belongs to the nuclear hormone receptor family. NR1 subfamily.</text>
</comment>
<dbReference type="InterPro" id="IPR000536">
    <property type="entry name" value="Nucl_hrmn_rcpt_lig-bd"/>
</dbReference>
<dbReference type="InterPro" id="IPR035500">
    <property type="entry name" value="NHR-like_dom_sf"/>
</dbReference>
<evidence type="ECO:0000259" key="13">
    <source>
        <dbReference type="PROSITE" id="PS51843"/>
    </source>
</evidence>
<dbReference type="InterPro" id="IPR013088">
    <property type="entry name" value="Znf_NHR/GATA"/>
</dbReference>
<feature type="non-terminal residue" evidence="14">
    <location>
        <position position="571"/>
    </location>
</feature>
<dbReference type="InterPro" id="IPR003074">
    <property type="entry name" value="1Cnucl_rcpt"/>
</dbReference>
<evidence type="ECO:0000256" key="11">
    <source>
        <dbReference type="SAM" id="MobiDB-lite"/>
    </source>
</evidence>
<keyword evidence="4" id="KW-0862">Zinc</keyword>
<dbReference type="GO" id="GO:0030154">
    <property type="term" value="P:cell differentiation"/>
    <property type="evidence" value="ECO:0007669"/>
    <property type="project" value="TreeGrafter"/>
</dbReference>
<keyword evidence="10" id="KW-0539">Nucleus</keyword>
<evidence type="ECO:0000256" key="4">
    <source>
        <dbReference type="ARBA" id="ARBA00022833"/>
    </source>
</evidence>
<dbReference type="AlphaFoldDB" id="A0A8J4U477"/>
<dbReference type="PRINTS" id="PR01288">
    <property type="entry name" value="PROXISOMEPAR"/>
</dbReference>
<dbReference type="Proteomes" id="UP000727407">
    <property type="component" value="Unassembled WGS sequence"/>
</dbReference>
<evidence type="ECO:0000256" key="1">
    <source>
        <dbReference type="ARBA" id="ARBA00008092"/>
    </source>
</evidence>
<dbReference type="SMART" id="SM00399">
    <property type="entry name" value="ZnF_C4"/>
    <property type="match status" value="2"/>
</dbReference>
<sequence length="571" mass="65200">LRFIQSDSRRSLGLTMYTDGENVASWDMGFTFSPPGLDEMSAAALDVMFPSEAELCSSDYSQDSSFRPDARRLQSEEESSGCSGSKTLGLCTERRLSYAKLHNDVSAALLNVECKICGDRASGYHYGVHACEGCKGFFRRTVRLNLRYKPCSRKCPVQKRSRNKCRFCRFQKLRFIQSDSRRSLGLTMYTDGENVASWDMGFTFSPPGLDEMSAAALDVMFPSEAELCSSDYSQDSSFRPDARRLQSEEESSGCSGSKTLGLCTERRLSYAKLHNDVSAALLNVECKICGDRASGYHYGVHACEGCKGFFRRTVRLNLRYKPCSRKCPVQKRSRNKCRFCRFQKCVTAGMSHTAIRFGRMPLVEREKLMMDFHTAVHRLDSESEKRKAIARDLYDSYLKHFPMTRSRARAILSGKDEENTLFIIHDRKSLRASEEFLKQKQVSESALVPAADLELSLFHRMQYFMAETVRELAEFAKSIPGFRELEPSDQITMLKYSTFEVNMIRLSHFTNKDGVLTARGWIFITREFIKSLRQPFCDMMENKFYFLSKFKALELEDCDLALFIAALILRG</sequence>
<dbReference type="PANTHER" id="PTHR24082">
    <property type="entry name" value="NUCLEAR HORMONE RECEPTOR"/>
    <property type="match status" value="1"/>
</dbReference>
<feature type="non-terminal residue" evidence="14">
    <location>
        <position position="1"/>
    </location>
</feature>
<comment type="caution">
    <text evidence="14">The sequence shown here is derived from an EMBL/GenBank/DDBJ whole genome shotgun (WGS) entry which is preliminary data.</text>
</comment>
<dbReference type="InterPro" id="IPR050234">
    <property type="entry name" value="Nuclear_hormone_rcpt_NR1"/>
</dbReference>
<keyword evidence="7" id="KW-0010">Activator</keyword>
<dbReference type="PANTHER" id="PTHR24082:SF497">
    <property type="entry name" value="PEROXISOME PROLIFERATOR-ACTIVATED RECEPTOR GAMMA-LIKE"/>
    <property type="match status" value="1"/>
</dbReference>
<feature type="domain" description="Nuclear receptor" evidence="12">
    <location>
        <begin position="111"/>
        <end position="193"/>
    </location>
</feature>
<dbReference type="GO" id="GO:0050728">
    <property type="term" value="P:negative regulation of inflammatory response"/>
    <property type="evidence" value="ECO:0007669"/>
    <property type="project" value="TreeGrafter"/>
</dbReference>
<keyword evidence="3" id="KW-0863">Zinc-finger</keyword>
<evidence type="ECO:0000256" key="9">
    <source>
        <dbReference type="ARBA" id="ARBA00023170"/>
    </source>
</evidence>
<evidence type="ECO:0000259" key="12">
    <source>
        <dbReference type="PROSITE" id="PS51030"/>
    </source>
</evidence>
<dbReference type="GO" id="GO:0045923">
    <property type="term" value="P:positive regulation of fatty acid metabolic process"/>
    <property type="evidence" value="ECO:0007669"/>
    <property type="project" value="TreeGrafter"/>
</dbReference>
<dbReference type="EMBL" id="QNUK01000662">
    <property type="protein sequence ID" value="KAF5890649.1"/>
    <property type="molecule type" value="Genomic_DNA"/>
</dbReference>
<dbReference type="PROSITE" id="PS51030">
    <property type="entry name" value="NUCLEAR_REC_DBD_2"/>
    <property type="match status" value="2"/>
</dbReference>
<feature type="domain" description="NR LBD" evidence="13">
    <location>
        <begin position="385"/>
        <end position="571"/>
    </location>
</feature>
<dbReference type="Pfam" id="PF00105">
    <property type="entry name" value="zf-C4"/>
    <property type="match status" value="2"/>
</dbReference>
<dbReference type="InterPro" id="IPR001628">
    <property type="entry name" value="Znf_hrmn_rcpt"/>
</dbReference>
<dbReference type="GO" id="GO:0006631">
    <property type="term" value="P:fatty acid metabolic process"/>
    <property type="evidence" value="ECO:0007669"/>
    <property type="project" value="TreeGrafter"/>
</dbReference>
<dbReference type="GO" id="GO:0005634">
    <property type="term" value="C:nucleus"/>
    <property type="evidence" value="ECO:0007669"/>
    <property type="project" value="InterPro"/>
</dbReference>
<organism evidence="14 15">
    <name type="scientific">Clarias magur</name>
    <name type="common">Asian catfish</name>
    <name type="synonym">Macropteronotus magur</name>
    <dbReference type="NCBI Taxonomy" id="1594786"/>
    <lineage>
        <taxon>Eukaryota</taxon>
        <taxon>Metazoa</taxon>
        <taxon>Chordata</taxon>
        <taxon>Craniata</taxon>
        <taxon>Vertebrata</taxon>
        <taxon>Euteleostomi</taxon>
        <taxon>Actinopterygii</taxon>
        <taxon>Neopterygii</taxon>
        <taxon>Teleostei</taxon>
        <taxon>Ostariophysi</taxon>
        <taxon>Siluriformes</taxon>
        <taxon>Clariidae</taxon>
        <taxon>Clarias</taxon>
    </lineage>
</organism>
<evidence type="ECO:0000256" key="6">
    <source>
        <dbReference type="ARBA" id="ARBA00023125"/>
    </source>
</evidence>
<dbReference type="OrthoDB" id="7634782at2759"/>
<dbReference type="Pfam" id="PF00104">
    <property type="entry name" value="Hormone_recep"/>
    <property type="match status" value="1"/>
</dbReference>
<keyword evidence="9 14" id="KW-0675">Receptor</keyword>
<gene>
    <name evidence="14" type="primary">pparg</name>
    <name evidence="14" type="ORF">DAT39_019651</name>
</gene>
<protein>
    <submittedName>
        <fullName evidence="14">Peroxisome proliferator-activated receptor gamma</fullName>
    </submittedName>
</protein>
<keyword evidence="6" id="KW-0238">DNA-binding</keyword>
<evidence type="ECO:0000256" key="2">
    <source>
        <dbReference type="ARBA" id="ARBA00022723"/>
    </source>
</evidence>
<dbReference type="SUPFAM" id="SSF48508">
    <property type="entry name" value="Nuclear receptor ligand-binding domain"/>
    <property type="match status" value="1"/>
</dbReference>
<dbReference type="GO" id="GO:0010887">
    <property type="term" value="P:negative regulation of cholesterol storage"/>
    <property type="evidence" value="ECO:0007669"/>
    <property type="project" value="TreeGrafter"/>
</dbReference>
<dbReference type="GO" id="GO:0004879">
    <property type="term" value="F:nuclear receptor activity"/>
    <property type="evidence" value="ECO:0007669"/>
    <property type="project" value="InterPro"/>
</dbReference>
<dbReference type="GO" id="GO:0009755">
    <property type="term" value="P:hormone-mediated signaling pathway"/>
    <property type="evidence" value="ECO:0007669"/>
    <property type="project" value="TreeGrafter"/>
</dbReference>
<dbReference type="SUPFAM" id="SSF57716">
    <property type="entry name" value="Glucocorticoid receptor-like (DNA-binding domain)"/>
    <property type="match status" value="2"/>
</dbReference>
<evidence type="ECO:0000256" key="7">
    <source>
        <dbReference type="ARBA" id="ARBA00023159"/>
    </source>
</evidence>
<name>A0A8J4U477_CLAMG</name>
<dbReference type="Gene3D" id="1.10.565.10">
    <property type="entry name" value="Retinoid X Receptor"/>
    <property type="match status" value="1"/>
</dbReference>
<dbReference type="GO" id="GO:0001227">
    <property type="term" value="F:DNA-binding transcription repressor activity, RNA polymerase II-specific"/>
    <property type="evidence" value="ECO:0007669"/>
    <property type="project" value="TreeGrafter"/>
</dbReference>